<accession>A0ABQ8VUQ3</accession>
<sequence length="389" mass="43512">MNQLYPLWPQVQDPPAPPTGAQNAALYLPHRFMNILGMNPPALHFTHFPFSVALNLAPNVPPQALQVPQAGAFPVNLPYNGLLITQRFPLPVTLSNNAVNVNHTQLFSKKFNETAEFLPCTAVQWPAITCTTRQFPGCLPVIPLPSQEQQINAIHGLWAWHQERCTRPTFIEVESEPAVQDEVKKQLLNPLDLLLHKNGTWFNYPRWGRLTIGSNLGQGEHGKHTAGFSDHALYVGGYRQCLAALCEVKTFWAYKSEQMHALSGPSNGTKDVNHKDKVFAQIPGETNVLDWNLRGTATKALKQIWGQMVYNDTHYATWTNGEHILVFLHTGVDELTVTTHNYNGPGGRRSHRWDDPDVLAALFGMCCAAIDSKFLGDQNLMQHFIGPVY</sequence>
<keyword evidence="2" id="KW-1185">Reference proteome</keyword>
<dbReference type="EMBL" id="JANVFT010000007">
    <property type="protein sequence ID" value="KAJ4500107.1"/>
    <property type="molecule type" value="Genomic_DNA"/>
</dbReference>
<protein>
    <submittedName>
        <fullName evidence="1">Uncharacterized protein</fullName>
    </submittedName>
</protein>
<name>A0ABQ8VUQ3_9AGAR</name>
<dbReference type="Proteomes" id="UP001150217">
    <property type="component" value="Unassembled WGS sequence"/>
</dbReference>
<reference evidence="1" key="1">
    <citation type="submission" date="2022-08" db="EMBL/GenBank/DDBJ databases">
        <title>A Global Phylogenomic Analysis of the Shiitake Genus Lentinula.</title>
        <authorList>
            <consortium name="DOE Joint Genome Institute"/>
            <person name="Sierra-Patev S."/>
            <person name="Min B."/>
            <person name="Naranjo-Ortiz M."/>
            <person name="Looney B."/>
            <person name="Konkel Z."/>
            <person name="Slot J.C."/>
            <person name="Sakamoto Y."/>
            <person name="Steenwyk J.L."/>
            <person name="Rokas A."/>
            <person name="Carro J."/>
            <person name="Camarero S."/>
            <person name="Ferreira P."/>
            <person name="Molpeceres G."/>
            <person name="Ruiz-Duenas F.J."/>
            <person name="Serrano A."/>
            <person name="Henrissat B."/>
            <person name="Drula E."/>
            <person name="Hughes K.W."/>
            <person name="Mata J.L."/>
            <person name="Ishikawa N.K."/>
            <person name="Vargas-Isla R."/>
            <person name="Ushijima S."/>
            <person name="Smith C.A."/>
            <person name="Ahrendt S."/>
            <person name="Andreopoulos W."/>
            <person name="He G."/>
            <person name="Labutti K."/>
            <person name="Lipzen A."/>
            <person name="Ng V."/>
            <person name="Riley R."/>
            <person name="Sandor L."/>
            <person name="Barry K."/>
            <person name="Martinez A.T."/>
            <person name="Xiao Y."/>
            <person name="Gibbons J.G."/>
            <person name="Terashima K."/>
            <person name="Grigoriev I.V."/>
            <person name="Hibbett D.S."/>
        </authorList>
    </citation>
    <scope>NUCLEOTIDE SEQUENCE</scope>
    <source>
        <strain evidence="1">RHP3577 ss4</strain>
    </source>
</reference>
<gene>
    <name evidence="1" type="ORF">C8R41DRAFT_863440</name>
</gene>
<comment type="caution">
    <text evidence="1">The sequence shown here is derived from an EMBL/GenBank/DDBJ whole genome shotgun (WGS) entry which is preliminary data.</text>
</comment>
<evidence type="ECO:0000313" key="1">
    <source>
        <dbReference type="EMBL" id="KAJ4500107.1"/>
    </source>
</evidence>
<organism evidence="1 2">
    <name type="scientific">Lentinula lateritia</name>
    <dbReference type="NCBI Taxonomy" id="40482"/>
    <lineage>
        <taxon>Eukaryota</taxon>
        <taxon>Fungi</taxon>
        <taxon>Dikarya</taxon>
        <taxon>Basidiomycota</taxon>
        <taxon>Agaricomycotina</taxon>
        <taxon>Agaricomycetes</taxon>
        <taxon>Agaricomycetidae</taxon>
        <taxon>Agaricales</taxon>
        <taxon>Marasmiineae</taxon>
        <taxon>Omphalotaceae</taxon>
        <taxon>Lentinula</taxon>
    </lineage>
</organism>
<evidence type="ECO:0000313" key="2">
    <source>
        <dbReference type="Proteomes" id="UP001150217"/>
    </source>
</evidence>
<proteinExistence type="predicted"/>